<comment type="cofactor">
    <cofactor evidence="1">
        <name>FAD</name>
        <dbReference type="ChEBI" id="CHEBI:57692"/>
    </cofactor>
</comment>
<dbReference type="PANTHER" id="PTHR13789:SF318">
    <property type="entry name" value="GERANYLGERANYL DIPHOSPHATE REDUCTASE"/>
    <property type="match status" value="1"/>
</dbReference>
<feature type="domain" description="FAD-binding" evidence="7">
    <location>
        <begin position="11"/>
        <end position="330"/>
    </location>
</feature>
<evidence type="ECO:0000313" key="8">
    <source>
        <dbReference type="EMBL" id="KAH9831710.1"/>
    </source>
</evidence>
<dbReference type="InterPro" id="IPR036188">
    <property type="entry name" value="FAD/NAD-bd_sf"/>
</dbReference>
<keyword evidence="5" id="KW-0560">Oxidoreductase</keyword>
<dbReference type="PANTHER" id="PTHR13789">
    <property type="entry name" value="MONOOXYGENASE"/>
    <property type="match status" value="1"/>
</dbReference>
<dbReference type="GeneID" id="71998244"/>
<dbReference type="InterPro" id="IPR050493">
    <property type="entry name" value="FAD-dep_Monooxygenase_BioMet"/>
</dbReference>
<name>A0ABQ8K466_9APHY</name>
<comment type="caution">
    <text evidence="8">The sequence shown here is derived from an EMBL/GenBank/DDBJ whole genome shotgun (WGS) entry which is preliminary data.</text>
</comment>
<dbReference type="GO" id="GO:0004497">
    <property type="term" value="F:monooxygenase activity"/>
    <property type="evidence" value="ECO:0007669"/>
    <property type="project" value="UniProtKB-KW"/>
</dbReference>
<reference evidence="8 9" key="1">
    <citation type="journal article" date="2021" name="Environ. Microbiol.">
        <title>Gene family expansions and transcriptome signatures uncover fungal adaptations to wood decay.</title>
        <authorList>
            <person name="Hage H."/>
            <person name="Miyauchi S."/>
            <person name="Viragh M."/>
            <person name="Drula E."/>
            <person name="Min B."/>
            <person name="Chaduli D."/>
            <person name="Navarro D."/>
            <person name="Favel A."/>
            <person name="Norest M."/>
            <person name="Lesage-Meessen L."/>
            <person name="Balint B."/>
            <person name="Merenyi Z."/>
            <person name="de Eugenio L."/>
            <person name="Morin E."/>
            <person name="Martinez A.T."/>
            <person name="Baldrian P."/>
            <person name="Stursova M."/>
            <person name="Martinez M.J."/>
            <person name="Novotny C."/>
            <person name="Magnuson J.K."/>
            <person name="Spatafora J.W."/>
            <person name="Maurice S."/>
            <person name="Pangilinan J."/>
            <person name="Andreopoulos W."/>
            <person name="LaButti K."/>
            <person name="Hundley H."/>
            <person name="Na H."/>
            <person name="Kuo A."/>
            <person name="Barry K."/>
            <person name="Lipzen A."/>
            <person name="Henrissat B."/>
            <person name="Riley R."/>
            <person name="Ahrendt S."/>
            <person name="Nagy L.G."/>
            <person name="Grigoriev I.V."/>
            <person name="Martin F."/>
            <person name="Rosso M.N."/>
        </authorList>
    </citation>
    <scope>NUCLEOTIDE SEQUENCE [LARGE SCALE GENOMIC DNA]</scope>
    <source>
        <strain evidence="8 9">CIRM-BRFM 1785</strain>
    </source>
</reference>
<accession>A0ABQ8K466</accession>
<protein>
    <submittedName>
        <fullName evidence="8">Monooxygenase</fullName>
    </submittedName>
</protein>
<sequence>MTIESSITPLRVAIVGGGPGGLATAIALSKIPSVEVKIYEQATVLREIGGGITIGQNTWNVLELLGVADTLTSGHVIDSHLNFNGKTGELLHRHVKEGIVVTRPQLRTQRTKLQSALLAHVPRGVIELSKKLAGMVDKGIGGVELLFSDGTVATADLVVGADGIRSVVRDTAWPDYEIKFTGTTFWRTLLPWDDVVKRDPRFAQTGWWHGLTTNIWLSSVGEGLGEIIAGNRQDPAVHSADKVSWGVPVDNAYVESHFEEFLPQIRGVLHGVKEGDWREFSAFAGPELSKLTAWDEKVVLVGDASHALSGAFGAGAGFAMEDGWVLAQALQYYRNDVHRALPLLNRIRLPYYARMYAHLENEAAQRAARLKDLGDSPSYDDRVRLRVIKAGGKDMSWIYGNHIGKVWEEAISTLDEQNSTADIASSYNTSTP</sequence>
<keyword evidence="3" id="KW-0285">Flavoprotein</keyword>
<dbReference type="Gene3D" id="3.50.50.60">
    <property type="entry name" value="FAD/NAD(P)-binding domain"/>
    <property type="match status" value="1"/>
</dbReference>
<evidence type="ECO:0000256" key="1">
    <source>
        <dbReference type="ARBA" id="ARBA00001974"/>
    </source>
</evidence>
<dbReference type="SUPFAM" id="SSF51905">
    <property type="entry name" value="FAD/NAD(P)-binding domain"/>
    <property type="match status" value="1"/>
</dbReference>
<comment type="similarity">
    <text evidence="2">Belongs to the paxM FAD-dependent monooxygenase family.</text>
</comment>
<keyword evidence="9" id="KW-1185">Reference proteome</keyword>
<evidence type="ECO:0000256" key="4">
    <source>
        <dbReference type="ARBA" id="ARBA00022827"/>
    </source>
</evidence>
<dbReference type="InterPro" id="IPR002938">
    <property type="entry name" value="FAD-bd"/>
</dbReference>
<dbReference type="RefSeq" id="XP_047774807.1">
    <property type="nucleotide sequence ID" value="XM_047917512.1"/>
</dbReference>
<organism evidence="8 9">
    <name type="scientific">Rhodofomes roseus</name>
    <dbReference type="NCBI Taxonomy" id="34475"/>
    <lineage>
        <taxon>Eukaryota</taxon>
        <taxon>Fungi</taxon>
        <taxon>Dikarya</taxon>
        <taxon>Basidiomycota</taxon>
        <taxon>Agaricomycotina</taxon>
        <taxon>Agaricomycetes</taxon>
        <taxon>Polyporales</taxon>
        <taxon>Rhodofomes</taxon>
    </lineage>
</organism>
<dbReference type="EMBL" id="JADCUA010000024">
    <property type="protein sequence ID" value="KAH9831710.1"/>
    <property type="molecule type" value="Genomic_DNA"/>
</dbReference>
<keyword evidence="4" id="KW-0274">FAD</keyword>
<proteinExistence type="inferred from homology"/>
<gene>
    <name evidence="8" type="ORF">C8Q71DRAFT_282503</name>
</gene>
<dbReference type="Proteomes" id="UP000814176">
    <property type="component" value="Unassembled WGS sequence"/>
</dbReference>
<evidence type="ECO:0000259" key="7">
    <source>
        <dbReference type="Pfam" id="PF01494"/>
    </source>
</evidence>
<evidence type="ECO:0000256" key="2">
    <source>
        <dbReference type="ARBA" id="ARBA00007992"/>
    </source>
</evidence>
<evidence type="ECO:0000256" key="5">
    <source>
        <dbReference type="ARBA" id="ARBA00023002"/>
    </source>
</evidence>
<keyword evidence="6 8" id="KW-0503">Monooxygenase</keyword>
<dbReference type="Pfam" id="PF01494">
    <property type="entry name" value="FAD_binding_3"/>
    <property type="match status" value="1"/>
</dbReference>
<evidence type="ECO:0000256" key="6">
    <source>
        <dbReference type="ARBA" id="ARBA00023033"/>
    </source>
</evidence>
<dbReference type="PRINTS" id="PR00420">
    <property type="entry name" value="RNGMNOXGNASE"/>
</dbReference>
<evidence type="ECO:0000313" key="9">
    <source>
        <dbReference type="Proteomes" id="UP000814176"/>
    </source>
</evidence>
<evidence type="ECO:0000256" key="3">
    <source>
        <dbReference type="ARBA" id="ARBA00022630"/>
    </source>
</evidence>